<evidence type="ECO:0000259" key="1">
    <source>
        <dbReference type="Pfam" id="PF00850"/>
    </source>
</evidence>
<dbReference type="InterPro" id="IPR023696">
    <property type="entry name" value="Ureohydrolase_dom_sf"/>
</dbReference>
<dbReference type="Proteomes" id="UP000239239">
    <property type="component" value="Unassembled WGS sequence"/>
</dbReference>
<dbReference type="GO" id="GO:0046872">
    <property type="term" value="F:metal ion binding"/>
    <property type="evidence" value="ECO:0007669"/>
    <property type="project" value="UniProtKB-KW"/>
</dbReference>
<evidence type="ECO:0007829" key="4">
    <source>
        <dbReference type="PDB" id="9GL0"/>
    </source>
</evidence>
<dbReference type="InterPro" id="IPR023801">
    <property type="entry name" value="His_deacetylse_dom"/>
</dbReference>
<dbReference type="InterPro" id="IPR037138">
    <property type="entry name" value="His_deacetylse_dom_sf"/>
</dbReference>
<accession>A0A2S6EWV0</accession>
<dbReference type="Gene3D" id="3.40.800.20">
    <property type="entry name" value="Histone deacetylase domain"/>
    <property type="match status" value="1"/>
</dbReference>
<keyword evidence="4" id="KW-0862">Zinc</keyword>
<reference evidence="2 3" key="1">
    <citation type="submission" date="2018-02" db="EMBL/GenBank/DDBJ databases">
        <title>Draft genome sequences of four Legionella pneumophila clinical strains isolated in Ontario.</title>
        <authorList>
            <person name="Fortuna A."/>
            <person name="Ramnarine R."/>
            <person name="Li A."/>
            <person name="Frantz C."/>
            <person name="Mallo G."/>
        </authorList>
    </citation>
    <scope>NUCLEOTIDE SEQUENCE [LARGE SCALE GENOMIC DNA]</scope>
    <source>
        <strain evidence="2 3">LG61</strain>
    </source>
</reference>
<evidence type="ECO:0000313" key="3">
    <source>
        <dbReference type="Proteomes" id="UP000239239"/>
    </source>
</evidence>
<organism evidence="2 3">
    <name type="scientific">Legionella pneumophila</name>
    <dbReference type="NCBI Taxonomy" id="446"/>
    <lineage>
        <taxon>Bacteria</taxon>
        <taxon>Pseudomonadati</taxon>
        <taxon>Pseudomonadota</taxon>
        <taxon>Gammaproteobacteria</taxon>
        <taxon>Legionellales</taxon>
        <taxon>Legionellaceae</taxon>
        <taxon>Legionella</taxon>
    </lineage>
</organism>
<protein>
    <submittedName>
        <fullName evidence="2">Acetylpolyamine aminohydrolase</fullName>
    </submittedName>
</protein>
<dbReference type="PDB" id="9GL0">
    <property type="method" value="X-ray"/>
    <property type="resolution" value="2.70 A"/>
    <property type="chains" value="A/B/C/D=1-426"/>
</dbReference>
<gene>
    <name evidence="2" type="ORF">C3928_11280</name>
</gene>
<dbReference type="AlphaFoldDB" id="A0A2S6EWV0"/>
<name>A0A2S6EWV0_LEGPN</name>
<feature type="binding site" evidence="4">
    <location>
        <position position="221"/>
    </location>
    <ligand>
        <name>Zn(2+)</name>
        <dbReference type="ChEBI" id="CHEBI:29105"/>
    </ligand>
</feature>
<dbReference type="EMBL" id="PQWY01000016">
    <property type="protein sequence ID" value="PPK29651.1"/>
    <property type="molecule type" value="Genomic_DNA"/>
</dbReference>
<dbReference type="OrthoDB" id="9808367at2"/>
<comment type="caution">
    <text evidence="2">The sequence shown here is derived from an EMBL/GenBank/DDBJ whole genome shotgun (WGS) entry which is preliminary data.</text>
</comment>
<dbReference type="SUPFAM" id="SSF52768">
    <property type="entry name" value="Arginase/deacetylase"/>
    <property type="match status" value="1"/>
</dbReference>
<feature type="binding site" evidence="4">
    <location>
        <position position="219"/>
    </location>
    <ligand>
        <name>Zn(2+)</name>
        <dbReference type="ChEBI" id="CHEBI:29105"/>
    </ligand>
</feature>
<sequence length="426" mass="48903">MDMAKDKGFFKKAKMEKNKRLVTPYSEECAIQIPSEIDNEQMQRMPAGGEEDQYLRIKHMSALIKKYGDLPVITTQETRLPYYWLDLFAAIDEGDTPKAHALFHLLPQDDIILRALRAVHSEDYLYQLIKYCIQAKHFGFKQLNADLVVTPKTFEILIRDCATTLFNPAKAHFSFGLPSHHAYTQMGSGFCLINKTAMLMKQAELSSAQPPKFVIIGTDVNRDNGLCDILRHSFSHLSICHIDVFDSRVYPQQDFAYINNEFNSEGVDIGKNIHVWHHNNLNYYAVDLSLTSRKSVGVHPALLFALEQLKESIREAKAKGQKIALYLPTGWDSHEDETAYCGKFVNGRMMGKTAAHQFRFNDGDLGYFYESIFTLYNENKDCVDTIYWGLEGGYDRTMYERELKILLQVIEKQLLPKDSNSHSMSY</sequence>
<dbReference type="Pfam" id="PF00850">
    <property type="entry name" value="Hist_deacetyl"/>
    <property type="match status" value="1"/>
</dbReference>
<dbReference type="GO" id="GO:0016787">
    <property type="term" value="F:hydrolase activity"/>
    <property type="evidence" value="ECO:0007669"/>
    <property type="project" value="UniProtKB-KW"/>
</dbReference>
<proteinExistence type="evidence at protein level"/>
<feature type="binding site" evidence="4">
    <location>
        <position position="332"/>
    </location>
    <ligand>
        <name>Zn(2+)</name>
        <dbReference type="ChEBI" id="CHEBI:29105"/>
    </ligand>
</feature>
<keyword evidence="4" id="KW-0002">3D-structure</keyword>
<feature type="domain" description="Histone deacetylase" evidence="1">
    <location>
        <begin position="111"/>
        <end position="286"/>
    </location>
</feature>
<dbReference type="SMR" id="A0A2S6EWV0"/>
<keyword evidence="2" id="KW-0378">Hydrolase</keyword>
<reference evidence="4" key="2">
    <citation type="journal article" date="2024" name="Nat. Commun.">
        <title>Distribution and diversity of classical deacylases in bacteria.</title>
        <authorList>
            <person name="Graf L.G."/>
            <person name="Moreno-Yruela C."/>
            <person name="Qin C."/>
            <person name="Schulze S."/>
            <person name="Palm G.J."/>
            <person name="Schmoker O."/>
            <person name="Wang N."/>
            <person name="Hocking D.M."/>
            <person name="Jebeli L."/>
            <person name="Girbardt B."/>
            <person name="Berndt L."/>
            <person name="Dorre B."/>
            <person name="Weis D.M."/>
            <person name="Janetzky M."/>
            <person name="Albrecht D."/>
            <person name="Zuhlke D."/>
            <person name="Sievers S."/>
            <person name="Strugnell R.A."/>
            <person name="Olsen C.A."/>
            <person name="Hofmann K."/>
            <person name="Lammers M."/>
        </authorList>
    </citation>
    <scope>X-RAY CRYSTALLOGRAPHY (2.70 ANGSTROMS) IN COMPLEX WITH ZN(2+)</scope>
</reference>
<keyword evidence="4" id="KW-0479">Metal-binding</keyword>
<evidence type="ECO:0000313" key="2">
    <source>
        <dbReference type="EMBL" id="PPK29651.1"/>
    </source>
</evidence>